<organism evidence="1 2">
    <name type="scientific">Hyella patelloides LEGE 07179</name>
    <dbReference type="NCBI Taxonomy" id="945734"/>
    <lineage>
        <taxon>Bacteria</taxon>
        <taxon>Bacillati</taxon>
        <taxon>Cyanobacteriota</taxon>
        <taxon>Cyanophyceae</taxon>
        <taxon>Pleurocapsales</taxon>
        <taxon>Hyellaceae</taxon>
        <taxon>Hyella</taxon>
    </lineage>
</organism>
<dbReference type="AlphaFoldDB" id="A0A563VZK0"/>
<evidence type="ECO:0000313" key="2">
    <source>
        <dbReference type="Proteomes" id="UP000320055"/>
    </source>
</evidence>
<keyword evidence="2" id="KW-1185">Reference proteome</keyword>
<reference evidence="1 2" key="1">
    <citation type="submission" date="2019-01" db="EMBL/GenBank/DDBJ databases">
        <authorList>
            <person name="Brito A."/>
        </authorList>
    </citation>
    <scope>NUCLEOTIDE SEQUENCE [LARGE SCALE GENOMIC DNA]</scope>
    <source>
        <strain evidence="1">1</strain>
    </source>
</reference>
<sequence length="134" mass="15620">MVRISIDSKARVKIGNLSRGGKSRTREALKANDHDHNWSETLVPFGIFDLKSEQLSIYWGTSAETSDFMVDCLSMWWENNQGSYSELEELVINLDNGISHRSNRTQFIKRICQFSSENKLRIRLIYYPPYRAQI</sequence>
<proteinExistence type="predicted"/>
<protein>
    <submittedName>
        <fullName evidence="1">Transposase</fullName>
    </submittedName>
</protein>
<accession>A0A563VZK0</accession>
<dbReference type="EMBL" id="CAACVJ010000455">
    <property type="protein sequence ID" value="VEP16892.1"/>
    <property type="molecule type" value="Genomic_DNA"/>
</dbReference>
<gene>
    <name evidence="1" type="ORF">H1P_5080002</name>
</gene>
<dbReference type="Pfam" id="PF07592">
    <property type="entry name" value="DDE_Tnp_ISAZ013"/>
    <property type="match status" value="1"/>
</dbReference>
<evidence type="ECO:0000313" key="1">
    <source>
        <dbReference type="EMBL" id="VEP16892.1"/>
    </source>
</evidence>
<dbReference type="Proteomes" id="UP000320055">
    <property type="component" value="Unassembled WGS sequence"/>
</dbReference>
<name>A0A563VZK0_9CYAN</name>
<dbReference type="InterPro" id="IPR011518">
    <property type="entry name" value="Transposase_36"/>
</dbReference>